<evidence type="ECO:0000256" key="1">
    <source>
        <dbReference type="SAM" id="MobiDB-lite"/>
    </source>
</evidence>
<protein>
    <submittedName>
        <fullName evidence="2">Uncharacterized protein</fullName>
    </submittedName>
</protein>
<organism evidence="2 3">
    <name type="scientific">Sphaerobolus stellatus (strain SS14)</name>
    <dbReference type="NCBI Taxonomy" id="990650"/>
    <lineage>
        <taxon>Eukaryota</taxon>
        <taxon>Fungi</taxon>
        <taxon>Dikarya</taxon>
        <taxon>Basidiomycota</taxon>
        <taxon>Agaricomycotina</taxon>
        <taxon>Agaricomycetes</taxon>
        <taxon>Phallomycetidae</taxon>
        <taxon>Geastrales</taxon>
        <taxon>Sphaerobolaceae</taxon>
        <taxon>Sphaerobolus</taxon>
    </lineage>
</organism>
<dbReference type="Proteomes" id="UP000054279">
    <property type="component" value="Unassembled WGS sequence"/>
</dbReference>
<accession>A0A0C9TQW2</accession>
<dbReference type="OrthoDB" id="10600752at2759"/>
<sequence>MLVEKARAMLELEMAGKRVAQTRVMRIGTDVRTVQDESLTPTSARKRASNSGVKNSTKRPCKSGADALYAVSEAIEAMSSALAGGESSGHMTTPQRKIKAIRTVENEEELSDSGIADVVTLFTSRDKHDMYLAFSNKHARKIWLGRELAKLNL</sequence>
<feature type="region of interest" description="Disordered" evidence="1">
    <location>
        <begin position="35"/>
        <end position="61"/>
    </location>
</feature>
<dbReference type="HOGENOM" id="CLU_1714447_0_0_1"/>
<gene>
    <name evidence="2" type="ORF">M422DRAFT_52798</name>
</gene>
<reference evidence="2 3" key="1">
    <citation type="submission" date="2014-06" db="EMBL/GenBank/DDBJ databases">
        <title>Evolutionary Origins and Diversification of the Mycorrhizal Mutualists.</title>
        <authorList>
            <consortium name="DOE Joint Genome Institute"/>
            <consortium name="Mycorrhizal Genomics Consortium"/>
            <person name="Kohler A."/>
            <person name="Kuo A."/>
            <person name="Nagy L.G."/>
            <person name="Floudas D."/>
            <person name="Copeland A."/>
            <person name="Barry K.W."/>
            <person name="Cichocki N."/>
            <person name="Veneault-Fourrey C."/>
            <person name="LaButti K."/>
            <person name="Lindquist E.A."/>
            <person name="Lipzen A."/>
            <person name="Lundell T."/>
            <person name="Morin E."/>
            <person name="Murat C."/>
            <person name="Riley R."/>
            <person name="Ohm R."/>
            <person name="Sun H."/>
            <person name="Tunlid A."/>
            <person name="Henrissat B."/>
            <person name="Grigoriev I.V."/>
            <person name="Hibbett D.S."/>
            <person name="Martin F."/>
        </authorList>
    </citation>
    <scope>NUCLEOTIDE SEQUENCE [LARGE SCALE GENOMIC DNA]</scope>
    <source>
        <strain evidence="2 3">SS14</strain>
    </source>
</reference>
<feature type="compositionally biased region" description="Polar residues" evidence="1">
    <location>
        <begin position="36"/>
        <end position="55"/>
    </location>
</feature>
<proteinExistence type="predicted"/>
<dbReference type="AlphaFoldDB" id="A0A0C9TQW2"/>
<name>A0A0C9TQW2_SPHS4</name>
<evidence type="ECO:0000313" key="3">
    <source>
        <dbReference type="Proteomes" id="UP000054279"/>
    </source>
</evidence>
<keyword evidence="3" id="KW-1185">Reference proteome</keyword>
<evidence type="ECO:0000313" key="2">
    <source>
        <dbReference type="EMBL" id="KIJ32563.1"/>
    </source>
</evidence>
<dbReference type="EMBL" id="KN837225">
    <property type="protein sequence ID" value="KIJ32563.1"/>
    <property type="molecule type" value="Genomic_DNA"/>
</dbReference>